<evidence type="ECO:0000313" key="2">
    <source>
        <dbReference type="EMBL" id="WGH80150.1"/>
    </source>
</evidence>
<organism evidence="2 3">
    <name type="scientific">Jannaschia ovalis</name>
    <dbReference type="NCBI Taxonomy" id="3038773"/>
    <lineage>
        <taxon>Bacteria</taxon>
        <taxon>Pseudomonadati</taxon>
        <taxon>Pseudomonadota</taxon>
        <taxon>Alphaproteobacteria</taxon>
        <taxon>Rhodobacterales</taxon>
        <taxon>Roseobacteraceae</taxon>
        <taxon>Jannaschia</taxon>
    </lineage>
</organism>
<dbReference type="InterPro" id="IPR046709">
    <property type="entry name" value="DUF6782"/>
</dbReference>
<proteinExistence type="predicted"/>
<sequence length="243" mass="26210">MATAVAVMPRIGVAQPMTCAPPPFDTLPRIADALAALAPVLDEYPDFQDVLDRSVAAICLTPAALDAQGYFEPETARIVLSDALSDGRMQAVLVHEMRHAAQFARGVCPAPDLAMRDYADAIFALEADASVTSVMLAHELRATGASEMWHALADWPLQADIAARYDAARAAGGTATDAATVAFDAWYLNRERRAAYYLAACADYLDTQDREHRLPSYERLPEGFFATLCRLPDGTAYPCAGPD</sequence>
<dbReference type="RefSeq" id="WP_279967197.1">
    <property type="nucleotide sequence ID" value="NZ_CP122537.1"/>
</dbReference>
<dbReference type="Proteomes" id="UP001243420">
    <property type="component" value="Chromosome"/>
</dbReference>
<reference evidence="2 3" key="1">
    <citation type="submission" date="2023-04" db="EMBL/GenBank/DDBJ databases">
        <title>Jannaschia ovalis sp. nov., a marine bacterium isolated from sea tidal flat.</title>
        <authorList>
            <person name="Kwon D.Y."/>
            <person name="Kim J.-J."/>
        </authorList>
    </citation>
    <scope>NUCLEOTIDE SEQUENCE [LARGE SCALE GENOMIC DNA]</scope>
    <source>
        <strain evidence="2 3">GRR-S6-38</strain>
    </source>
</reference>
<dbReference type="EMBL" id="CP122537">
    <property type="protein sequence ID" value="WGH80150.1"/>
    <property type="molecule type" value="Genomic_DNA"/>
</dbReference>
<protein>
    <recommendedName>
        <fullName evidence="1">DUF6782 domain-containing protein</fullName>
    </recommendedName>
</protein>
<name>A0ABY8LJ13_9RHOB</name>
<gene>
    <name evidence="2" type="ORF">P8627_07765</name>
</gene>
<dbReference type="Pfam" id="PF20573">
    <property type="entry name" value="DUF6782"/>
    <property type="match status" value="1"/>
</dbReference>
<accession>A0ABY8LJ13</accession>
<keyword evidence="3" id="KW-1185">Reference proteome</keyword>
<feature type="domain" description="DUF6782" evidence="1">
    <location>
        <begin position="14"/>
        <end position="239"/>
    </location>
</feature>
<evidence type="ECO:0000259" key="1">
    <source>
        <dbReference type="Pfam" id="PF20573"/>
    </source>
</evidence>
<evidence type="ECO:0000313" key="3">
    <source>
        <dbReference type="Proteomes" id="UP001243420"/>
    </source>
</evidence>